<dbReference type="PRINTS" id="PR00019">
    <property type="entry name" value="LEURICHRPT"/>
</dbReference>
<dbReference type="Pfam" id="PF00560">
    <property type="entry name" value="LRR_1"/>
    <property type="match status" value="1"/>
</dbReference>
<dbReference type="SMART" id="SM00369">
    <property type="entry name" value="LRR_TYP"/>
    <property type="match status" value="5"/>
</dbReference>
<feature type="region of interest" description="Disordered" evidence="3">
    <location>
        <begin position="292"/>
        <end position="313"/>
    </location>
</feature>
<evidence type="ECO:0000256" key="4">
    <source>
        <dbReference type="SAM" id="Phobius"/>
    </source>
</evidence>
<dbReference type="STRING" id="307972.A0A2G8JHH2"/>
<dbReference type="PANTHER" id="PTHR24366">
    <property type="entry name" value="IG(IMMUNOGLOBULIN) AND LRR(LEUCINE RICH REPEAT) DOMAINS"/>
    <property type="match status" value="1"/>
</dbReference>
<evidence type="ECO:0000256" key="3">
    <source>
        <dbReference type="SAM" id="MobiDB-lite"/>
    </source>
</evidence>
<gene>
    <name evidence="5" type="ORF">BSL78_28008</name>
</gene>
<dbReference type="EMBL" id="MRZV01001968">
    <property type="protein sequence ID" value="PIK35169.1"/>
    <property type="molecule type" value="Genomic_DNA"/>
</dbReference>
<protein>
    <submittedName>
        <fullName evidence="5">Uncharacterized protein</fullName>
    </submittedName>
</protein>
<accession>A0A2G8JHH2</accession>
<dbReference type="Gene3D" id="3.80.10.10">
    <property type="entry name" value="Ribonuclease Inhibitor"/>
    <property type="match status" value="1"/>
</dbReference>
<dbReference type="AlphaFoldDB" id="A0A2G8JHH2"/>
<dbReference type="Pfam" id="PF13855">
    <property type="entry name" value="LRR_8"/>
    <property type="match status" value="1"/>
</dbReference>
<evidence type="ECO:0000313" key="5">
    <source>
        <dbReference type="EMBL" id="PIK35169.1"/>
    </source>
</evidence>
<proteinExistence type="predicted"/>
<dbReference type="SUPFAM" id="SSF52058">
    <property type="entry name" value="L domain-like"/>
    <property type="match status" value="1"/>
</dbReference>
<evidence type="ECO:0000313" key="6">
    <source>
        <dbReference type="Proteomes" id="UP000230750"/>
    </source>
</evidence>
<dbReference type="Proteomes" id="UP000230750">
    <property type="component" value="Unassembled WGS sequence"/>
</dbReference>
<dbReference type="PANTHER" id="PTHR24366:SF96">
    <property type="entry name" value="LEUCINE RICH REPEAT CONTAINING 53"/>
    <property type="match status" value="1"/>
</dbReference>
<keyword evidence="1" id="KW-0433">Leucine-rich repeat</keyword>
<reference evidence="5 6" key="1">
    <citation type="journal article" date="2017" name="PLoS Biol.">
        <title>The sea cucumber genome provides insights into morphological evolution and visceral regeneration.</title>
        <authorList>
            <person name="Zhang X."/>
            <person name="Sun L."/>
            <person name="Yuan J."/>
            <person name="Sun Y."/>
            <person name="Gao Y."/>
            <person name="Zhang L."/>
            <person name="Li S."/>
            <person name="Dai H."/>
            <person name="Hamel J.F."/>
            <person name="Liu C."/>
            <person name="Yu Y."/>
            <person name="Liu S."/>
            <person name="Lin W."/>
            <person name="Guo K."/>
            <person name="Jin S."/>
            <person name="Xu P."/>
            <person name="Storey K.B."/>
            <person name="Huan P."/>
            <person name="Zhang T."/>
            <person name="Zhou Y."/>
            <person name="Zhang J."/>
            <person name="Lin C."/>
            <person name="Li X."/>
            <person name="Xing L."/>
            <person name="Huo D."/>
            <person name="Sun M."/>
            <person name="Wang L."/>
            <person name="Mercier A."/>
            <person name="Li F."/>
            <person name="Yang H."/>
            <person name="Xiang J."/>
        </authorList>
    </citation>
    <scope>NUCLEOTIDE SEQUENCE [LARGE SCALE GENOMIC DNA]</scope>
    <source>
        <strain evidence="5">Shaxun</strain>
        <tissue evidence="5">Muscle</tissue>
    </source>
</reference>
<dbReference type="InterPro" id="IPR032675">
    <property type="entry name" value="LRR_dom_sf"/>
</dbReference>
<sequence length="313" mass="34746">MNLFFIGEAAFRGLSKVQYLDLGFNNIESISSGHFANMYGLEYLILGNNKLTTLDSNILKGLANLESIELSNNRLRSIPTGLFDGLTSLRDVDLSHNLLHTIPSPTELGLIPNLQYVYLSNNNFSESAYVFPFFEKSQCCFVGGNPFLCDCGFQYLQDWFMNKSQSEKQMLGRFESLGCHFNDSYIDVTGDLPPEGCQMDDETAVTLSDSAIPSSTSHSRGRADSIYSTVASYSAHWSYLMGKAVVVSSSGNPLMKNIWAMSMANITICVLIIILISVMFCFIRKVGKEEQKPDGQLKPASKHTKIAERQNLA</sequence>
<dbReference type="OrthoDB" id="676979at2759"/>
<keyword evidence="4" id="KW-1133">Transmembrane helix</keyword>
<keyword evidence="4" id="KW-0472">Membrane</keyword>
<evidence type="ECO:0000256" key="2">
    <source>
        <dbReference type="ARBA" id="ARBA00022737"/>
    </source>
</evidence>
<keyword evidence="6" id="KW-1185">Reference proteome</keyword>
<keyword evidence="4" id="KW-0812">Transmembrane</keyword>
<comment type="caution">
    <text evidence="5">The sequence shown here is derived from an EMBL/GenBank/DDBJ whole genome shotgun (WGS) entry which is preliminary data.</text>
</comment>
<dbReference type="InterPro" id="IPR001611">
    <property type="entry name" value="Leu-rich_rpt"/>
</dbReference>
<dbReference type="PROSITE" id="PS51450">
    <property type="entry name" value="LRR"/>
    <property type="match status" value="2"/>
</dbReference>
<dbReference type="InterPro" id="IPR003591">
    <property type="entry name" value="Leu-rich_rpt_typical-subtyp"/>
</dbReference>
<keyword evidence="2" id="KW-0677">Repeat</keyword>
<organism evidence="5 6">
    <name type="scientific">Stichopus japonicus</name>
    <name type="common">Sea cucumber</name>
    <dbReference type="NCBI Taxonomy" id="307972"/>
    <lineage>
        <taxon>Eukaryota</taxon>
        <taxon>Metazoa</taxon>
        <taxon>Echinodermata</taxon>
        <taxon>Eleutherozoa</taxon>
        <taxon>Echinozoa</taxon>
        <taxon>Holothuroidea</taxon>
        <taxon>Aspidochirotacea</taxon>
        <taxon>Aspidochirotida</taxon>
        <taxon>Stichopodidae</taxon>
        <taxon>Apostichopus</taxon>
    </lineage>
</organism>
<name>A0A2G8JHH2_STIJA</name>
<evidence type="ECO:0000256" key="1">
    <source>
        <dbReference type="ARBA" id="ARBA00022614"/>
    </source>
</evidence>
<feature type="transmembrane region" description="Helical" evidence="4">
    <location>
        <begin position="258"/>
        <end position="283"/>
    </location>
</feature>